<feature type="compositionally biased region" description="Acidic residues" evidence="2">
    <location>
        <begin position="292"/>
        <end position="310"/>
    </location>
</feature>
<reference evidence="3 4" key="1">
    <citation type="submission" date="2016-07" db="EMBL/GenBank/DDBJ databases">
        <title>Pervasive Adenine N6-methylation of Active Genes in Fungi.</title>
        <authorList>
            <consortium name="DOE Joint Genome Institute"/>
            <person name="Mondo S.J."/>
            <person name="Dannebaum R.O."/>
            <person name="Kuo R.C."/>
            <person name="Labutti K."/>
            <person name="Haridas S."/>
            <person name="Kuo A."/>
            <person name="Salamov A."/>
            <person name="Ahrendt S.R."/>
            <person name="Lipzen A."/>
            <person name="Sullivan W."/>
            <person name="Andreopoulos W.B."/>
            <person name="Clum A."/>
            <person name="Lindquist E."/>
            <person name="Daum C."/>
            <person name="Ramamoorthy G.K."/>
            <person name="Gryganskyi A."/>
            <person name="Culley D."/>
            <person name="Magnuson J.K."/>
            <person name="James T.Y."/>
            <person name="O'Malley M.A."/>
            <person name="Stajich J.E."/>
            <person name="Spatafora J.W."/>
            <person name="Visel A."/>
            <person name="Grigoriev I.V."/>
        </authorList>
    </citation>
    <scope>NUCLEOTIDE SEQUENCE [LARGE SCALE GENOMIC DNA]</scope>
    <source>
        <strain evidence="3 4">CBS 115471</strain>
    </source>
</reference>
<gene>
    <name evidence="3" type="ORF">BCR34DRAFT_607869</name>
</gene>
<evidence type="ECO:0000313" key="4">
    <source>
        <dbReference type="Proteomes" id="UP000193144"/>
    </source>
</evidence>
<feature type="region of interest" description="Disordered" evidence="2">
    <location>
        <begin position="1"/>
        <end position="21"/>
    </location>
</feature>
<feature type="compositionally biased region" description="Basic and acidic residues" evidence="2">
    <location>
        <begin position="607"/>
        <end position="621"/>
    </location>
</feature>
<feature type="region of interest" description="Disordered" evidence="2">
    <location>
        <begin position="291"/>
        <end position="311"/>
    </location>
</feature>
<comment type="caution">
    <text evidence="3">The sequence shown here is derived from an EMBL/GenBank/DDBJ whole genome shotgun (WGS) entry which is preliminary data.</text>
</comment>
<evidence type="ECO:0000256" key="2">
    <source>
        <dbReference type="SAM" id="MobiDB-lite"/>
    </source>
</evidence>
<keyword evidence="1" id="KW-0175">Coiled coil</keyword>
<sequence>MPPKRKSSKEPSGSCPTKKKRIEIDSENRVRWIRPRTAPGDDDLEIPREFARGLFGRDWDQVENALDPIRMEFAPVCSPLGRLTKKASEENTMTHRMNKSSPNLKSFWKKVNDKWRGGKGGRTPIWRILDSLGPGVAGAGFWTGNEIEFQALEDDSRITVTTRGQRYQFDLLRVQPGSGGEPRYFIELPHNGSISVNGQTIINGYNNPDRLLIGPLNTFAVIEVRGHTIFWWMPAGLQYNTQGRMVSDQESLRRERIHYNDDVEGYIRLDDIAVPRPLLPRWPGYVLTASDDKEEEEEDVEEEIEEDEDLALNNDQVAGTGMAEDNVQPTDGQVVFADIHPCAYLEQNLPALRKEAESIRQEAVDELKNFPQDLSQAIIEAVLRAINVRQANTAAFGLVGRELNDVECLRDGYFYPRGTHPGRPLIASLRLENHTVLLVLQRQADKTVSMHVFDHRNWILGPEQRNRIFLAGIGLLRRTRWWGAIHGGDAECSAPKPGKALWVQCSQYPGKSESVGVCLTILSAWALAMGLELNQKFTIANEEQFKGEVRDLFYVALQGKTLDWKLMLAFFRCRKFVSDRVPMPPPNRRFTLDDARINEDMRVNLPHDTDRRERIGEDSRGQDNVSGNHAAADQTSGNIVGVGEFLSDGWNKRDRMIRVPRLLEVGAFRSQISRDELRQEYLKHPVVGLDLPQKFKECAYFRKEIEALLEENGASAWLDGLRNAEDNDTLVPSTEGQYVREDEVHLCIASVVLAITERQSMKGGFSMMGINNLSLCQFKEYTGPIGHATRFGRPMLLPLVHENHTVLVVMQLDEKRRPHLSVVDSRIWQYPKEHRQMVYAKALKILMRSAWWRNVYRDEDSLQLPPKATWIPSAQQRDHWTCGYYAIANAWALAMGLELNSMDMPPRDPRFIPDMRNIAHLAIGGFVDWRLIYSFLWCYRIVKPDQAVVASRRFGSTTPLSNESDIDMELEDIAFDEDLYWLEQEHPDWGILGQESAVTLHGGYPHDTNFASDSWDFDIRHNIIPDLILLSRYDGSPLTPGCVLKELWKSEQPAEIAKGFWKTTIGKSMRSKIDKLDDSEGDSEDEPEDTVPSVFQNTVRAFFKHLEKLDATKKASRHNLIESAPSDFFSRYFNYMNAFEQGLRKDNFEVMELPGMKELLSDCQVTSAIASVVEAIDAIEDTGENYQGGLALAESTQVSMARAESCTEDLPWLIVSRARRCWLLPFVVHKEFAGEIEALREKGGMHVERGEGSENTGHIFLVVLQEEEGEFRSYILDSARDYFKDVRDFLYQRIQKTARYLHWSTHRNDSRDVDFSDSYWIVKVPRQNNNWACGYHTILNAWILALGLTPNTEEEVDEDDYQILYALVQKALAGLLSWEILVTFLFCRRLVRESSLQDVPENRRFLSTVRQFGEDDIGNFVKDKFNNSDQYLATDPENDKPYDHGLNVDFTKMDKKDLKEIEYKEFEALNRRYESEEEEELLEGGGALFRSSHAFRNSFMALSSDIGETSDPLEFLDRQGLDDISSSDVEMACPG</sequence>
<dbReference type="EMBL" id="MCFA01000272">
    <property type="protein sequence ID" value="ORX95697.1"/>
    <property type="molecule type" value="Genomic_DNA"/>
</dbReference>
<dbReference type="OrthoDB" id="3825435at2759"/>
<keyword evidence="4" id="KW-1185">Reference proteome</keyword>
<dbReference type="STRING" id="1231657.A0A1Y1YCI3"/>
<protein>
    <recommendedName>
        <fullName evidence="5">Ubiquitin-like protease family profile domain-containing protein</fullName>
    </recommendedName>
</protein>
<evidence type="ECO:0008006" key="5">
    <source>
        <dbReference type="Google" id="ProtNLM"/>
    </source>
</evidence>
<evidence type="ECO:0000256" key="1">
    <source>
        <dbReference type="SAM" id="Coils"/>
    </source>
</evidence>
<evidence type="ECO:0000313" key="3">
    <source>
        <dbReference type="EMBL" id="ORX95697.1"/>
    </source>
</evidence>
<dbReference type="Proteomes" id="UP000193144">
    <property type="component" value="Unassembled WGS sequence"/>
</dbReference>
<feature type="region of interest" description="Disordered" evidence="2">
    <location>
        <begin position="607"/>
        <end position="634"/>
    </location>
</feature>
<feature type="coiled-coil region" evidence="1">
    <location>
        <begin position="1456"/>
        <end position="1483"/>
    </location>
</feature>
<dbReference type="InterPro" id="IPR038765">
    <property type="entry name" value="Papain-like_cys_pep_sf"/>
</dbReference>
<feature type="compositionally biased region" description="Polar residues" evidence="2">
    <location>
        <begin position="622"/>
        <end position="634"/>
    </location>
</feature>
<dbReference type="Gene3D" id="3.40.395.10">
    <property type="entry name" value="Adenoviral Proteinase, Chain A"/>
    <property type="match status" value="1"/>
</dbReference>
<dbReference type="SUPFAM" id="SSF54001">
    <property type="entry name" value="Cysteine proteinases"/>
    <property type="match status" value="2"/>
</dbReference>
<accession>A0A1Y1YCI3</accession>
<proteinExistence type="predicted"/>
<name>A0A1Y1YCI3_9PLEO</name>
<organism evidence="3 4">
    <name type="scientific">Clohesyomyces aquaticus</name>
    <dbReference type="NCBI Taxonomy" id="1231657"/>
    <lineage>
        <taxon>Eukaryota</taxon>
        <taxon>Fungi</taxon>
        <taxon>Dikarya</taxon>
        <taxon>Ascomycota</taxon>
        <taxon>Pezizomycotina</taxon>
        <taxon>Dothideomycetes</taxon>
        <taxon>Pleosporomycetidae</taxon>
        <taxon>Pleosporales</taxon>
        <taxon>Lindgomycetaceae</taxon>
        <taxon>Clohesyomyces</taxon>
    </lineage>
</organism>